<keyword evidence="3" id="KW-1185">Reference proteome</keyword>
<sequence>MTTTPPPPYLSRCPSFYKLPSDSPPPYPYSDVKHAGLFGAADHQELARKLAALAAPASSTPSTPTSPTSPTSPASPTAAPMRRQRPRRPMRICNPDSA</sequence>
<organism evidence="2 3">
    <name type="scientific">Calocera cornea HHB12733</name>
    <dbReference type="NCBI Taxonomy" id="1353952"/>
    <lineage>
        <taxon>Eukaryota</taxon>
        <taxon>Fungi</taxon>
        <taxon>Dikarya</taxon>
        <taxon>Basidiomycota</taxon>
        <taxon>Agaricomycotina</taxon>
        <taxon>Dacrymycetes</taxon>
        <taxon>Dacrymycetales</taxon>
        <taxon>Dacrymycetaceae</taxon>
        <taxon>Calocera</taxon>
    </lineage>
</organism>
<name>A0A165DHF9_9BASI</name>
<gene>
    <name evidence="2" type="ORF">CALCODRAFT_501869</name>
</gene>
<feature type="region of interest" description="Disordered" evidence="1">
    <location>
        <begin position="52"/>
        <end position="98"/>
    </location>
</feature>
<evidence type="ECO:0000256" key="1">
    <source>
        <dbReference type="SAM" id="MobiDB-lite"/>
    </source>
</evidence>
<dbReference type="EMBL" id="KV424055">
    <property type="protein sequence ID" value="KZT52793.1"/>
    <property type="molecule type" value="Genomic_DNA"/>
</dbReference>
<feature type="compositionally biased region" description="Low complexity" evidence="1">
    <location>
        <begin position="52"/>
        <end position="81"/>
    </location>
</feature>
<proteinExistence type="predicted"/>
<reference evidence="2 3" key="1">
    <citation type="journal article" date="2016" name="Mol. Biol. Evol.">
        <title>Comparative Genomics of Early-Diverging Mushroom-Forming Fungi Provides Insights into the Origins of Lignocellulose Decay Capabilities.</title>
        <authorList>
            <person name="Nagy L.G."/>
            <person name="Riley R."/>
            <person name="Tritt A."/>
            <person name="Adam C."/>
            <person name="Daum C."/>
            <person name="Floudas D."/>
            <person name="Sun H."/>
            <person name="Yadav J.S."/>
            <person name="Pangilinan J."/>
            <person name="Larsson K.H."/>
            <person name="Matsuura K."/>
            <person name="Barry K."/>
            <person name="Labutti K."/>
            <person name="Kuo R."/>
            <person name="Ohm R.A."/>
            <person name="Bhattacharya S.S."/>
            <person name="Shirouzu T."/>
            <person name="Yoshinaga Y."/>
            <person name="Martin F.M."/>
            <person name="Grigoriev I.V."/>
            <person name="Hibbett D.S."/>
        </authorList>
    </citation>
    <scope>NUCLEOTIDE SEQUENCE [LARGE SCALE GENOMIC DNA]</scope>
    <source>
        <strain evidence="2 3">HHB12733</strain>
    </source>
</reference>
<dbReference type="AlphaFoldDB" id="A0A165DHF9"/>
<dbReference type="Proteomes" id="UP000076842">
    <property type="component" value="Unassembled WGS sequence"/>
</dbReference>
<dbReference type="InParanoid" id="A0A165DHF9"/>
<evidence type="ECO:0000313" key="3">
    <source>
        <dbReference type="Proteomes" id="UP000076842"/>
    </source>
</evidence>
<accession>A0A165DHF9</accession>
<evidence type="ECO:0000313" key="2">
    <source>
        <dbReference type="EMBL" id="KZT52793.1"/>
    </source>
</evidence>
<protein>
    <submittedName>
        <fullName evidence="2">Uncharacterized protein</fullName>
    </submittedName>
</protein>